<evidence type="ECO:0000313" key="9">
    <source>
        <dbReference type="EMBL" id="MBB3023668.1"/>
    </source>
</evidence>
<dbReference type="PROSITE" id="PS50011">
    <property type="entry name" value="PROTEIN_KINASE_DOM"/>
    <property type="match status" value="1"/>
</dbReference>
<keyword evidence="4 9" id="KW-0418">Kinase</keyword>
<dbReference type="Pfam" id="PF00069">
    <property type="entry name" value="Pkinase"/>
    <property type="match status" value="1"/>
</dbReference>
<feature type="domain" description="Protein kinase" evidence="8">
    <location>
        <begin position="9"/>
        <end position="257"/>
    </location>
</feature>
<keyword evidence="7" id="KW-1133">Transmembrane helix</keyword>
<evidence type="ECO:0000259" key="8">
    <source>
        <dbReference type="PROSITE" id="PS50011"/>
    </source>
</evidence>
<evidence type="ECO:0000256" key="1">
    <source>
        <dbReference type="ARBA" id="ARBA00012513"/>
    </source>
</evidence>
<feature type="region of interest" description="Disordered" evidence="6">
    <location>
        <begin position="310"/>
        <end position="394"/>
    </location>
</feature>
<dbReference type="InterPro" id="IPR011009">
    <property type="entry name" value="Kinase-like_dom_sf"/>
</dbReference>
<dbReference type="EMBL" id="JACHWP010000009">
    <property type="protein sequence ID" value="MBB3023668.1"/>
    <property type="molecule type" value="Genomic_DNA"/>
</dbReference>
<dbReference type="Gene3D" id="1.10.510.10">
    <property type="entry name" value="Transferase(Phosphotransferase) domain 1"/>
    <property type="match status" value="1"/>
</dbReference>
<keyword evidence="7" id="KW-0472">Membrane</keyword>
<evidence type="ECO:0000256" key="7">
    <source>
        <dbReference type="SAM" id="Phobius"/>
    </source>
</evidence>
<accession>A0A839QVL0</accession>
<reference evidence="9 10" key="1">
    <citation type="submission" date="2020-08" db="EMBL/GenBank/DDBJ databases">
        <title>Sequencing the genomes of 1000 actinobacteria strains.</title>
        <authorList>
            <person name="Klenk H.-P."/>
        </authorList>
    </citation>
    <scope>NUCLEOTIDE SEQUENCE [LARGE SCALE GENOMIC DNA]</scope>
    <source>
        <strain evidence="9 10">DSM 23040</strain>
    </source>
</reference>
<evidence type="ECO:0000256" key="5">
    <source>
        <dbReference type="ARBA" id="ARBA00022840"/>
    </source>
</evidence>
<dbReference type="RefSeq" id="WP_183377018.1">
    <property type="nucleotide sequence ID" value="NZ_CBCSFZ010000046.1"/>
</dbReference>
<dbReference type="InterPro" id="IPR050660">
    <property type="entry name" value="NEK_Ser/Thr_kinase"/>
</dbReference>
<dbReference type="AlphaFoldDB" id="A0A839QVL0"/>
<protein>
    <recommendedName>
        <fullName evidence="1">non-specific serine/threonine protein kinase</fullName>
        <ecNumber evidence="1">2.7.11.1</ecNumber>
    </recommendedName>
</protein>
<evidence type="ECO:0000256" key="6">
    <source>
        <dbReference type="SAM" id="MobiDB-lite"/>
    </source>
</evidence>
<dbReference type="SUPFAM" id="SSF56112">
    <property type="entry name" value="Protein kinase-like (PK-like)"/>
    <property type="match status" value="1"/>
</dbReference>
<proteinExistence type="predicted"/>
<evidence type="ECO:0000313" key="10">
    <source>
        <dbReference type="Proteomes" id="UP000568050"/>
    </source>
</evidence>
<keyword evidence="2 9" id="KW-0808">Transferase</keyword>
<dbReference type="GO" id="GO:0004674">
    <property type="term" value="F:protein serine/threonine kinase activity"/>
    <property type="evidence" value="ECO:0007669"/>
    <property type="project" value="UniProtKB-EC"/>
</dbReference>
<dbReference type="EC" id="2.7.11.1" evidence="1"/>
<dbReference type="SMART" id="SM00220">
    <property type="entry name" value="S_TKc"/>
    <property type="match status" value="1"/>
</dbReference>
<dbReference type="CDD" id="cd14014">
    <property type="entry name" value="STKc_PknB_like"/>
    <property type="match status" value="1"/>
</dbReference>
<feature type="transmembrane region" description="Helical" evidence="7">
    <location>
        <begin position="456"/>
        <end position="481"/>
    </location>
</feature>
<feature type="compositionally biased region" description="Low complexity" evidence="6">
    <location>
        <begin position="338"/>
        <end position="383"/>
    </location>
</feature>
<sequence length="482" mass="48649">MADVIVGRFALIDLIAKGGSGAVWRAWDKKVDNVCAAKVLRQRDSADLMRFVREKGVSFDHPNLLTPYGWGAEDEHVVIAMPLASGGTLDGLIKRGGPLGEAATVVILSQLLKGLQHIHNEQWIHRDVKPGNIMFDVGGPTPIHSRLADFGIAVHETDVRFTHVGMINGTPGFMAPELFQMDEPTPKQDLYAAGVVALMMLNGRFTLNDGPIPSGELARLLKGVSPQLAGVIRSLVEADPVRRCPSAQAAIGALPYVAPQTPLVFADGTPIRITSLMPPLPPGFVREKAFDVDQNKSASMEALRAGAANAAGMPVAQWQPTPATPRPWERPTGPRTNAPRGGAPAGSAPSGSSAASAASATPAASGSSAASAASAGSAPTGPRGTSGSGPSGAGTGGSHAMYGYGAGGQSAASPAWSYVSGPSAPTGPRSAQGSIGGAGAPGGVVPGAAGGSRTNLIAGVLGSVAGLVVGGGILGVIAALIR</sequence>
<dbReference type="PANTHER" id="PTHR43671">
    <property type="entry name" value="SERINE/THREONINE-PROTEIN KINASE NEK"/>
    <property type="match status" value="1"/>
</dbReference>
<evidence type="ECO:0000256" key="2">
    <source>
        <dbReference type="ARBA" id="ARBA00022679"/>
    </source>
</evidence>
<feature type="compositionally biased region" description="Gly residues" evidence="6">
    <location>
        <begin position="384"/>
        <end position="394"/>
    </location>
</feature>
<gene>
    <name evidence="9" type="ORF">FHX50_001965</name>
</gene>
<dbReference type="InterPro" id="IPR000719">
    <property type="entry name" value="Prot_kinase_dom"/>
</dbReference>
<name>A0A839QVL0_9MICO</name>
<feature type="region of interest" description="Disordered" evidence="6">
    <location>
        <begin position="419"/>
        <end position="438"/>
    </location>
</feature>
<dbReference type="PANTHER" id="PTHR43671:SF13">
    <property type="entry name" value="SERINE_THREONINE-PROTEIN KINASE NEK2"/>
    <property type="match status" value="1"/>
</dbReference>
<keyword evidence="7" id="KW-0812">Transmembrane</keyword>
<dbReference type="GO" id="GO:0005524">
    <property type="term" value="F:ATP binding"/>
    <property type="evidence" value="ECO:0007669"/>
    <property type="project" value="UniProtKB-KW"/>
</dbReference>
<keyword evidence="5" id="KW-0067">ATP-binding</keyword>
<dbReference type="Proteomes" id="UP000568050">
    <property type="component" value="Unassembled WGS sequence"/>
</dbReference>
<keyword evidence="3" id="KW-0547">Nucleotide-binding</keyword>
<organism evidence="9 10">
    <name type="scientific">Helcobacillus massiliensis</name>
    <dbReference type="NCBI Taxonomy" id="521392"/>
    <lineage>
        <taxon>Bacteria</taxon>
        <taxon>Bacillati</taxon>
        <taxon>Actinomycetota</taxon>
        <taxon>Actinomycetes</taxon>
        <taxon>Micrococcales</taxon>
        <taxon>Dermabacteraceae</taxon>
        <taxon>Helcobacillus</taxon>
    </lineage>
</organism>
<evidence type="ECO:0000256" key="3">
    <source>
        <dbReference type="ARBA" id="ARBA00022741"/>
    </source>
</evidence>
<comment type="caution">
    <text evidence="9">The sequence shown here is derived from an EMBL/GenBank/DDBJ whole genome shotgun (WGS) entry which is preliminary data.</text>
</comment>
<keyword evidence="10" id="KW-1185">Reference proteome</keyword>
<evidence type="ECO:0000256" key="4">
    <source>
        <dbReference type="ARBA" id="ARBA00022777"/>
    </source>
</evidence>